<feature type="transmembrane region" description="Helical" evidence="9">
    <location>
        <begin position="98"/>
        <end position="120"/>
    </location>
</feature>
<keyword evidence="4" id="KW-0762">Sugar transport</keyword>
<keyword evidence="8 9" id="KW-0472">Membrane</keyword>
<feature type="transmembrane region" description="Helical" evidence="9">
    <location>
        <begin position="183"/>
        <end position="201"/>
    </location>
</feature>
<comment type="subcellular location">
    <subcellularLocation>
        <location evidence="1">Cell membrane</location>
        <topology evidence="1">Multi-pass membrane protein</topology>
    </subcellularLocation>
</comment>
<dbReference type="GO" id="GO:0009401">
    <property type="term" value="P:phosphoenolpyruvate-dependent sugar phosphotransferase system"/>
    <property type="evidence" value="ECO:0007669"/>
    <property type="project" value="UniProtKB-KW"/>
</dbReference>
<reference evidence="10 11" key="1">
    <citation type="submission" date="2019-08" db="EMBL/GenBank/DDBJ databases">
        <title>In-depth cultivation of the pig gut microbiome towards novel bacterial diversity and tailored functional studies.</title>
        <authorList>
            <person name="Wylensek D."/>
            <person name="Hitch T.C.A."/>
            <person name="Clavel T."/>
        </authorList>
    </citation>
    <scope>NUCLEOTIDE SEQUENCE [LARGE SCALE GENOMIC DNA]</scope>
    <source>
        <strain evidence="10 11">LKV-178-WT-2G</strain>
    </source>
</reference>
<evidence type="ECO:0000256" key="2">
    <source>
        <dbReference type="ARBA" id="ARBA00022448"/>
    </source>
</evidence>
<dbReference type="InterPro" id="IPR004700">
    <property type="entry name" value="PTS_IIC_man"/>
</dbReference>
<evidence type="ECO:0000256" key="9">
    <source>
        <dbReference type="SAM" id="Phobius"/>
    </source>
</evidence>
<feature type="transmembrane region" description="Helical" evidence="9">
    <location>
        <begin position="60"/>
        <end position="86"/>
    </location>
</feature>
<evidence type="ECO:0000256" key="1">
    <source>
        <dbReference type="ARBA" id="ARBA00004651"/>
    </source>
</evidence>
<organism evidence="10 11">
    <name type="scientific">Floccifex porci</name>
    <dbReference type="NCBI Taxonomy" id="2606629"/>
    <lineage>
        <taxon>Bacteria</taxon>
        <taxon>Bacillati</taxon>
        <taxon>Bacillota</taxon>
        <taxon>Erysipelotrichia</taxon>
        <taxon>Erysipelotrichales</taxon>
        <taxon>Erysipelotrichaceae</taxon>
        <taxon>Floccifex</taxon>
    </lineage>
</organism>
<dbReference type="Pfam" id="PF03609">
    <property type="entry name" value="EII-Sor"/>
    <property type="match status" value="1"/>
</dbReference>
<sequence>MTITFMQGILLALVAFICAVDKCWEAFYWFRPMVVAFFAGIALGDISLGVKCGAVAELSYLGLLTVGGTVPPDALMAGMMTMVIAYTTGQSAETALGLSLPFALLAQWYGIVCNSLFAFIAHRCDAAAEKADTKAFRKWTWSGVFIVAIGYAVMVFLCAYAAQSAIQAFVNTFPVWLVHGFEVAGNLLPAIGLGLLLMVTLKKQNAPYLFIGFIMATFLDMPNVLPIAIVGIALAAINFMYNKKIDDTAAKAVVYDGGEEDGI</sequence>
<dbReference type="RefSeq" id="WP_154459285.1">
    <property type="nucleotide sequence ID" value="NZ_JAQYTQ010000021.1"/>
</dbReference>
<feature type="transmembrane region" description="Helical" evidence="9">
    <location>
        <begin position="141"/>
        <end position="163"/>
    </location>
</feature>
<dbReference type="Proteomes" id="UP000470082">
    <property type="component" value="Unassembled WGS sequence"/>
</dbReference>
<feature type="transmembrane region" description="Helical" evidence="9">
    <location>
        <begin position="208"/>
        <end position="237"/>
    </location>
</feature>
<evidence type="ECO:0000256" key="4">
    <source>
        <dbReference type="ARBA" id="ARBA00022597"/>
    </source>
</evidence>
<evidence type="ECO:0000256" key="5">
    <source>
        <dbReference type="ARBA" id="ARBA00022683"/>
    </source>
</evidence>
<proteinExistence type="predicted"/>
<evidence type="ECO:0000313" key="10">
    <source>
        <dbReference type="EMBL" id="MSS00812.1"/>
    </source>
</evidence>
<keyword evidence="11" id="KW-1185">Reference proteome</keyword>
<name>A0A7X2T2W4_9FIRM</name>
<evidence type="ECO:0000256" key="3">
    <source>
        <dbReference type="ARBA" id="ARBA00022475"/>
    </source>
</evidence>
<dbReference type="GO" id="GO:0005886">
    <property type="term" value="C:plasma membrane"/>
    <property type="evidence" value="ECO:0007669"/>
    <property type="project" value="UniProtKB-SubCell"/>
</dbReference>
<keyword evidence="3" id="KW-1003">Cell membrane</keyword>
<keyword evidence="2" id="KW-0813">Transport</keyword>
<evidence type="ECO:0000256" key="8">
    <source>
        <dbReference type="ARBA" id="ARBA00023136"/>
    </source>
</evidence>
<evidence type="ECO:0000313" key="11">
    <source>
        <dbReference type="Proteomes" id="UP000470082"/>
    </source>
</evidence>
<keyword evidence="7 9" id="KW-1133">Transmembrane helix</keyword>
<protein>
    <submittedName>
        <fullName evidence="10">PTS N-acetylgalactosamine transporter subunit IIC</fullName>
    </submittedName>
</protein>
<dbReference type="EMBL" id="VUMM01000002">
    <property type="protein sequence ID" value="MSS00812.1"/>
    <property type="molecule type" value="Genomic_DNA"/>
</dbReference>
<gene>
    <name evidence="10" type="primary">agaC</name>
    <name evidence="10" type="ORF">FYJ50_01535</name>
</gene>
<evidence type="ECO:0000256" key="7">
    <source>
        <dbReference type="ARBA" id="ARBA00022989"/>
    </source>
</evidence>
<dbReference type="PROSITE" id="PS51106">
    <property type="entry name" value="PTS_EIIC_TYPE_4"/>
    <property type="match status" value="1"/>
</dbReference>
<accession>A0A7X2T2W4</accession>
<dbReference type="InterPro" id="IPR050303">
    <property type="entry name" value="GatZ_KbaZ_carbometab"/>
</dbReference>
<dbReference type="PANTHER" id="PTHR32502">
    <property type="entry name" value="N-ACETYLGALACTOSAMINE PERMEASE II COMPONENT-RELATED"/>
    <property type="match status" value="1"/>
</dbReference>
<comment type="caution">
    <text evidence="10">The sequence shown here is derived from an EMBL/GenBank/DDBJ whole genome shotgun (WGS) entry which is preliminary data.</text>
</comment>
<dbReference type="AlphaFoldDB" id="A0A7X2T2W4"/>
<keyword evidence="6 9" id="KW-0812">Transmembrane</keyword>
<evidence type="ECO:0000256" key="6">
    <source>
        <dbReference type="ARBA" id="ARBA00022692"/>
    </source>
</evidence>
<keyword evidence="5" id="KW-0598">Phosphotransferase system</keyword>
<dbReference type="PANTHER" id="PTHR32502:SF8">
    <property type="entry name" value="N-ACETYLGALACTOSAMINE PERMEASE IIC COMPONENT 1"/>
    <property type="match status" value="1"/>
</dbReference>
<feature type="transmembrane region" description="Helical" evidence="9">
    <location>
        <begin position="29"/>
        <end position="48"/>
    </location>
</feature>